<feature type="transmembrane region" description="Helical" evidence="1">
    <location>
        <begin position="12"/>
        <end position="31"/>
    </location>
</feature>
<accession>A0A1H3YN62</accession>
<gene>
    <name evidence="2" type="ORF">SAMN05216562_1876</name>
</gene>
<evidence type="ECO:0000313" key="2">
    <source>
        <dbReference type="EMBL" id="SEA12980.1"/>
    </source>
</evidence>
<name>A0A1H3YN62_9GAMM</name>
<dbReference type="InterPro" id="IPR018750">
    <property type="entry name" value="DUF2306_membrane"/>
</dbReference>
<sequence>MEERMFSSNFGLIHTLCAVIAIVIGGLVVLLRKGTKQHKVLGYIFFSAMVIMNLTALFTKSIYSFGPYHLMAIGSLAFATGGVSAPVLFRKSRNWLRIHYDLMLWSYVGLIAAMFSEIAVRVPAVGIVIGGGTLFWILVIACSVATFVVGGHMISSHRRANFEPRH</sequence>
<keyword evidence="1" id="KW-0812">Transmembrane</keyword>
<feature type="transmembrane region" description="Helical" evidence="1">
    <location>
        <begin position="69"/>
        <end position="90"/>
    </location>
</feature>
<dbReference type="AlphaFoldDB" id="A0A1H3YN62"/>
<dbReference type="RefSeq" id="WP_091387545.1">
    <property type="nucleotide sequence ID" value="NZ_FNQO01000002.1"/>
</dbReference>
<keyword evidence="1" id="KW-0472">Membrane</keyword>
<keyword evidence="1" id="KW-1133">Transmembrane helix</keyword>
<evidence type="ECO:0000313" key="3">
    <source>
        <dbReference type="Proteomes" id="UP000198658"/>
    </source>
</evidence>
<dbReference type="Pfam" id="PF10067">
    <property type="entry name" value="DUF2306"/>
    <property type="match status" value="1"/>
</dbReference>
<proteinExistence type="predicted"/>
<evidence type="ECO:0000256" key="1">
    <source>
        <dbReference type="SAM" id="Phobius"/>
    </source>
</evidence>
<keyword evidence="3" id="KW-1185">Reference proteome</keyword>
<feature type="transmembrane region" description="Helical" evidence="1">
    <location>
        <begin position="43"/>
        <end position="63"/>
    </location>
</feature>
<feature type="transmembrane region" description="Helical" evidence="1">
    <location>
        <begin position="126"/>
        <end position="149"/>
    </location>
</feature>
<protein>
    <submittedName>
        <fullName evidence="2">Uncharacterized membrane protein</fullName>
    </submittedName>
</protein>
<dbReference type="OrthoDB" id="6385003at2"/>
<dbReference type="Proteomes" id="UP000198658">
    <property type="component" value="Unassembled WGS sequence"/>
</dbReference>
<organism evidence="2 3">
    <name type="scientific">Microbulbifer marinus</name>
    <dbReference type="NCBI Taxonomy" id="658218"/>
    <lineage>
        <taxon>Bacteria</taxon>
        <taxon>Pseudomonadati</taxon>
        <taxon>Pseudomonadota</taxon>
        <taxon>Gammaproteobacteria</taxon>
        <taxon>Cellvibrionales</taxon>
        <taxon>Microbulbiferaceae</taxon>
        <taxon>Microbulbifer</taxon>
    </lineage>
</organism>
<feature type="transmembrane region" description="Helical" evidence="1">
    <location>
        <begin position="102"/>
        <end position="120"/>
    </location>
</feature>
<reference evidence="3" key="1">
    <citation type="submission" date="2016-10" db="EMBL/GenBank/DDBJ databases">
        <authorList>
            <person name="Varghese N."/>
            <person name="Submissions S."/>
        </authorList>
    </citation>
    <scope>NUCLEOTIDE SEQUENCE [LARGE SCALE GENOMIC DNA]</scope>
    <source>
        <strain evidence="3">CGMCC 1.10657</strain>
    </source>
</reference>
<dbReference type="EMBL" id="FNQO01000002">
    <property type="protein sequence ID" value="SEA12980.1"/>
    <property type="molecule type" value="Genomic_DNA"/>
</dbReference>